<dbReference type="RefSeq" id="WP_193812863.1">
    <property type="nucleotide sequence ID" value="NZ_CP040442.1"/>
</dbReference>
<name>A0A7M2Y758_9FLAO</name>
<dbReference type="KEGG" id="kfa:Q73A0000_04340"/>
<dbReference type="Proteomes" id="UP000594195">
    <property type="component" value="Chromosome"/>
</dbReference>
<keyword evidence="1" id="KW-1277">Toxin-antitoxin system</keyword>
<proteinExistence type="predicted"/>
<dbReference type="Pfam" id="PF05016">
    <property type="entry name" value="ParE_toxin"/>
    <property type="match status" value="1"/>
</dbReference>
<organism evidence="2 3">
    <name type="scientific">Kaistella flava</name>
    <name type="common">ex Peng et al. 2021</name>
    <dbReference type="NCBI Taxonomy" id="2038776"/>
    <lineage>
        <taxon>Bacteria</taxon>
        <taxon>Pseudomonadati</taxon>
        <taxon>Bacteroidota</taxon>
        <taxon>Flavobacteriia</taxon>
        <taxon>Flavobacteriales</taxon>
        <taxon>Weeksellaceae</taxon>
        <taxon>Chryseobacterium group</taxon>
        <taxon>Kaistella</taxon>
    </lineage>
</organism>
<keyword evidence="3" id="KW-1185">Reference proteome</keyword>
<dbReference type="InterPro" id="IPR035093">
    <property type="entry name" value="RelE/ParE_toxin_dom_sf"/>
</dbReference>
<gene>
    <name evidence="2" type="ORF">Q73A0000_04340</name>
</gene>
<protein>
    <submittedName>
        <fullName evidence="2">Type II toxin-antitoxin system RelE/ParE family toxin</fullName>
    </submittedName>
</protein>
<dbReference type="InterPro" id="IPR007712">
    <property type="entry name" value="RelE/ParE_toxin"/>
</dbReference>
<dbReference type="AlphaFoldDB" id="A0A7M2Y758"/>
<evidence type="ECO:0000256" key="1">
    <source>
        <dbReference type="ARBA" id="ARBA00022649"/>
    </source>
</evidence>
<sequence length="102" mass="12390">MDAIIVIWTNLAITQRNKIFEYWNKRNRSNSYSKRINLIIYEKIDLLESNPLIGEEIEDYNARIIHFENYGLVYKIEKHNIYILSFWDSKQNPKKILEILKK</sequence>
<accession>A0A7M2Y758</accession>
<reference evidence="2 3" key="1">
    <citation type="submission" date="2019-05" db="EMBL/GenBank/DDBJ databases">
        <title>Chryseobacterium sp. isolated from King George Island, maritime Antarctica.</title>
        <authorList>
            <person name="Peng X."/>
        </authorList>
    </citation>
    <scope>NUCLEOTIDE SEQUENCE [LARGE SCALE GENOMIC DNA]</scope>
    <source>
        <strain evidence="2 3">7-3A</strain>
    </source>
</reference>
<evidence type="ECO:0000313" key="3">
    <source>
        <dbReference type="Proteomes" id="UP000594195"/>
    </source>
</evidence>
<evidence type="ECO:0000313" key="2">
    <source>
        <dbReference type="EMBL" id="QOW09649.1"/>
    </source>
</evidence>
<dbReference type="EMBL" id="CP040442">
    <property type="protein sequence ID" value="QOW09649.1"/>
    <property type="molecule type" value="Genomic_DNA"/>
</dbReference>
<dbReference type="Gene3D" id="3.30.2310.20">
    <property type="entry name" value="RelE-like"/>
    <property type="match status" value="1"/>
</dbReference>